<feature type="transmembrane region" description="Helical" evidence="2">
    <location>
        <begin position="904"/>
        <end position="920"/>
    </location>
</feature>
<feature type="transmembrane region" description="Helical" evidence="2">
    <location>
        <begin position="932"/>
        <end position="949"/>
    </location>
</feature>
<dbReference type="SUPFAM" id="SSF53850">
    <property type="entry name" value="Periplasmic binding protein-like II"/>
    <property type="match status" value="1"/>
</dbReference>
<dbReference type="Gene3D" id="3.40.190.10">
    <property type="entry name" value="Periplasmic binding protein-like II"/>
    <property type="match status" value="2"/>
</dbReference>
<feature type="transmembrane region" description="Helical" evidence="2">
    <location>
        <begin position="808"/>
        <end position="829"/>
    </location>
</feature>
<feature type="transmembrane region" description="Helical" evidence="2">
    <location>
        <begin position="61"/>
        <end position="85"/>
    </location>
</feature>
<keyword evidence="2" id="KW-0812">Transmembrane</keyword>
<dbReference type="AlphaFoldDB" id="A0A1Y1WVF2"/>
<feature type="region of interest" description="Disordered" evidence="1">
    <location>
        <begin position="1039"/>
        <end position="1073"/>
    </location>
</feature>
<name>A0A1Y1WVF2_9FUNG</name>
<evidence type="ECO:0008006" key="5">
    <source>
        <dbReference type="Google" id="ProtNLM"/>
    </source>
</evidence>
<evidence type="ECO:0000313" key="4">
    <source>
        <dbReference type="Proteomes" id="UP000193944"/>
    </source>
</evidence>
<feature type="transmembrane region" description="Helical" evidence="2">
    <location>
        <begin position="961"/>
        <end position="981"/>
    </location>
</feature>
<dbReference type="Proteomes" id="UP000193944">
    <property type="component" value="Unassembled WGS sequence"/>
</dbReference>
<reference evidence="3 4" key="1">
    <citation type="submission" date="2016-08" db="EMBL/GenBank/DDBJ databases">
        <title>A Parts List for Fungal Cellulosomes Revealed by Comparative Genomics.</title>
        <authorList>
            <consortium name="DOE Joint Genome Institute"/>
            <person name="Haitjema C.H."/>
            <person name="Gilmore S.P."/>
            <person name="Henske J.K."/>
            <person name="Solomon K.V."/>
            <person name="De Groot R."/>
            <person name="Kuo A."/>
            <person name="Mondo S.J."/>
            <person name="Salamov A.A."/>
            <person name="Labutti K."/>
            <person name="Zhao Z."/>
            <person name="Chiniquy J."/>
            <person name="Barry K."/>
            <person name="Brewer H.M."/>
            <person name="Purvine S.O."/>
            <person name="Wright A.T."/>
            <person name="Boxma B."/>
            <person name="Van Alen T."/>
            <person name="Hackstein J.H."/>
            <person name="Baker S.E."/>
            <person name="Grigoriev I.V."/>
            <person name="O'Malley M.A."/>
        </authorList>
    </citation>
    <scope>NUCLEOTIDE SEQUENCE [LARGE SCALE GENOMIC DNA]</scope>
    <source>
        <strain evidence="3 4">S4</strain>
    </source>
</reference>
<keyword evidence="4" id="KW-1185">Reference proteome</keyword>
<protein>
    <recommendedName>
        <fullName evidence="5">G-protein coupled receptors family 3 profile domain-containing protein</fullName>
    </recommendedName>
</protein>
<dbReference type="EMBL" id="MCFG01000250">
    <property type="protein sequence ID" value="ORX77385.1"/>
    <property type="molecule type" value="Genomic_DNA"/>
</dbReference>
<feature type="compositionally biased region" description="Low complexity" evidence="1">
    <location>
        <begin position="1039"/>
        <end position="1063"/>
    </location>
</feature>
<feature type="transmembrane region" description="Helical" evidence="2">
    <location>
        <begin position="738"/>
        <end position="762"/>
    </location>
</feature>
<gene>
    <name evidence="3" type="ORF">BCR32DRAFT_270674</name>
</gene>
<proteinExistence type="predicted"/>
<feature type="transmembrane region" description="Helical" evidence="2">
    <location>
        <begin position="850"/>
        <end position="870"/>
    </location>
</feature>
<feature type="transmembrane region" description="Helical" evidence="2">
    <location>
        <begin position="32"/>
        <end position="49"/>
    </location>
</feature>
<feature type="transmembrane region" description="Helical" evidence="2">
    <location>
        <begin position="774"/>
        <end position="796"/>
    </location>
</feature>
<dbReference type="OrthoDB" id="2150267at2759"/>
<organism evidence="3 4">
    <name type="scientific">Anaeromyces robustus</name>
    <dbReference type="NCBI Taxonomy" id="1754192"/>
    <lineage>
        <taxon>Eukaryota</taxon>
        <taxon>Fungi</taxon>
        <taxon>Fungi incertae sedis</taxon>
        <taxon>Chytridiomycota</taxon>
        <taxon>Chytridiomycota incertae sedis</taxon>
        <taxon>Neocallimastigomycetes</taxon>
        <taxon>Neocallimastigales</taxon>
        <taxon>Neocallimastigaceae</taxon>
        <taxon>Anaeromyces</taxon>
    </lineage>
</organism>
<accession>A0A1Y1WVF2</accession>
<dbReference type="STRING" id="1754192.A0A1Y1WVF2"/>
<keyword evidence="2" id="KW-1133">Transmembrane helix</keyword>
<feature type="transmembrane region" description="Helical" evidence="2">
    <location>
        <begin position="163"/>
        <end position="181"/>
    </location>
</feature>
<sequence>MYNIIEKIRKLKCFNDKSKCCFFYFLSKDLSAVVSSIFMMGICIGTHFLNKMFDEDISSSLSTACYFFLIIVCISLIVFIIGIYWNKHLILIRQIITCISTYLFFSLSCFICNFSSLLFSPIFYDDYNLVIIYADSYIEDNYNFDEEVDYDYIEIKKYIKRKLYIQSILHIICIALIIYYTSVVKAYFKEKELDILGEYECGVNLNSSVNSNNNSTNHINSSLINILRKGKGSNTNISTVGKSNLYRSNNNSNSNLNLNNSNLSINIIRSNIVIPFLIKETNAEKTNTVNILIRNPDLPEFLMVEDEIWQSFYESTINQYFEETEMKNPLLNDVEFSFSFLNYTPSDSNYTDQYWEHEMYIIDSIIAGDFDLLILDERILFSEISFMETFYLEYYVGREPSKKNLLNLSPYFDKKKTQLSFHDPKILKDGYIDDQLYALPYEMDFDLLYYRHKDDVSNDLVKKMESLTWNEFVSTIIDELNYPLEMAISYDDDLINFLIEYTSNTYNLTKTYDPDYFKVFYNETGKELLYSFRNIVEKYTHDSVEDSLYITLDDALIDFINGESTFFKGKASHHNLFNETSSISFTLPPRYISAKYNKYLVINKNSNINKDLLVDIALELTSENMQLYRAKNFGSIPTFDFSKINKNNLNNRNNNRNNKRDDDIINIYCEIEPDICTKILEMKPLYIKDIFKTKYAPAFFEIEYILPDFLRTYIAHDSEEERVTTIFKNIDHLILSDLGVFGVLSYIVASFFSIIFFIIMYLVYKYKEHPYLKVISPIFCNIIIFGCILDMTKILLDMPPYFPIKVHIAYLYDSISVNLIYLPMFMVTYRIYRIYQSKSFIMNSLNNKRLLMILGIIISVNLLYKISVLITSDFYYSTYNYISSSRFPMWLFTNYPVHDMIDKIFLYSVYIALLFMIITTERQAKSYGDISYTYIIFVINISEFIITSFSQKMSHEHYSFYFFLLVLYICVVTFVCIYILVGARVLLIILTISEFNPTNNSNYDLREFIPLKASRKRYFSLIMKLKDMATHTFTKYTTSRSNMSNNSSNMSSNVNINSTTSSTDAFINPKSNH</sequence>
<evidence type="ECO:0000313" key="3">
    <source>
        <dbReference type="EMBL" id="ORX77385.1"/>
    </source>
</evidence>
<reference evidence="3 4" key="2">
    <citation type="submission" date="2016-08" db="EMBL/GenBank/DDBJ databases">
        <title>Pervasive Adenine N6-methylation of Active Genes in Fungi.</title>
        <authorList>
            <consortium name="DOE Joint Genome Institute"/>
            <person name="Mondo S.J."/>
            <person name="Dannebaum R.O."/>
            <person name="Kuo R.C."/>
            <person name="Labutti K."/>
            <person name="Haridas S."/>
            <person name="Kuo A."/>
            <person name="Salamov A."/>
            <person name="Ahrendt S.R."/>
            <person name="Lipzen A."/>
            <person name="Sullivan W."/>
            <person name="Andreopoulos W.B."/>
            <person name="Clum A."/>
            <person name="Lindquist E."/>
            <person name="Daum C."/>
            <person name="Ramamoorthy G.K."/>
            <person name="Gryganskyi A."/>
            <person name="Culley D."/>
            <person name="Magnuson J.K."/>
            <person name="James T.Y."/>
            <person name="O'Malley M.A."/>
            <person name="Stajich J.E."/>
            <person name="Spatafora J.W."/>
            <person name="Visel A."/>
            <person name="Grigoriev I.V."/>
        </authorList>
    </citation>
    <scope>NUCLEOTIDE SEQUENCE [LARGE SCALE GENOMIC DNA]</scope>
    <source>
        <strain evidence="3 4">S4</strain>
    </source>
</reference>
<comment type="caution">
    <text evidence="3">The sequence shown here is derived from an EMBL/GenBank/DDBJ whole genome shotgun (WGS) entry which is preliminary data.</text>
</comment>
<evidence type="ECO:0000256" key="1">
    <source>
        <dbReference type="SAM" id="MobiDB-lite"/>
    </source>
</evidence>
<keyword evidence="2" id="KW-0472">Membrane</keyword>
<evidence type="ECO:0000256" key="2">
    <source>
        <dbReference type="SAM" id="Phobius"/>
    </source>
</evidence>